<evidence type="ECO:0000313" key="1">
    <source>
        <dbReference type="EMBL" id="MEC0238425.1"/>
    </source>
</evidence>
<dbReference type="RefSeq" id="WP_326084981.1">
    <property type="nucleotide sequence ID" value="NZ_JARLKZ010000002.1"/>
</dbReference>
<dbReference type="Proteomes" id="UP001344632">
    <property type="component" value="Unassembled WGS sequence"/>
</dbReference>
<organism evidence="1 2">
    <name type="scientific">Paenibacillus dokdonensis</name>
    <dbReference type="NCBI Taxonomy" id="2567944"/>
    <lineage>
        <taxon>Bacteria</taxon>
        <taxon>Bacillati</taxon>
        <taxon>Bacillota</taxon>
        <taxon>Bacilli</taxon>
        <taxon>Bacillales</taxon>
        <taxon>Paenibacillaceae</taxon>
        <taxon>Paenibacillus</taxon>
    </lineage>
</organism>
<protein>
    <submittedName>
        <fullName evidence="1">Uncharacterized protein</fullName>
    </submittedName>
</protein>
<keyword evidence="2" id="KW-1185">Reference proteome</keyword>
<sequence length="49" mass="5111">MNSKKAATSHNTIFTHRAFALGLAGVKSGLREAVSVGGEEESAGHIRTD</sequence>
<accession>A0ABU6GFC2</accession>
<name>A0ABU6GFC2_9BACL</name>
<reference evidence="1 2" key="1">
    <citation type="submission" date="2023-03" db="EMBL/GenBank/DDBJ databases">
        <title>Bacillus Genome Sequencing.</title>
        <authorList>
            <person name="Dunlap C."/>
        </authorList>
    </citation>
    <scope>NUCLEOTIDE SEQUENCE [LARGE SCALE GENOMIC DNA]</scope>
    <source>
        <strain evidence="1 2">BD-525</strain>
    </source>
</reference>
<comment type="caution">
    <text evidence="1">The sequence shown here is derived from an EMBL/GenBank/DDBJ whole genome shotgun (WGS) entry which is preliminary data.</text>
</comment>
<proteinExistence type="predicted"/>
<dbReference type="EMBL" id="JARLKZ010000002">
    <property type="protein sequence ID" value="MEC0238425.1"/>
    <property type="molecule type" value="Genomic_DNA"/>
</dbReference>
<gene>
    <name evidence="1" type="ORF">P4H66_00875</name>
</gene>
<evidence type="ECO:0000313" key="2">
    <source>
        <dbReference type="Proteomes" id="UP001344632"/>
    </source>
</evidence>